<feature type="compositionally biased region" description="Polar residues" evidence="1">
    <location>
        <begin position="105"/>
        <end position="116"/>
    </location>
</feature>
<sequence>MLSTLPRSSHLGPLSIQPSLLRLPSQRYPDSLNSRPGIRHKPRARSLSLWRKVKNWTAKATSNATSHRINPKYALVVTNTSTQPLTANIYSSNFALKAEDENLTRESNTPPVSRSVSLAKELTPQPTDSLAMTSKAASTSRGGNHHSTSQSFIDAYLSRRKRDEINKLMEMLEEWIDSPAFVCHAPGVGGSTKSTNTSRASSSSNSSSRNVAGQKRSHRRDSFDSSDPGRDGNGDDKRDNKRSRVSSSPALKLACPFFKRDPTKYSNRQACTGPGWTSLARLKEHIYRAHKQPDNKCNRCCEAFQTGELLEEHQRADEPCRKSTDNFVDGISESQYHQLRKKPVGTKTNAERWEDVYRIIFPKASTIPSPYYEYDDGKRTPEYRDEDIEFTEFMKNQLIEGVRNDLEDHFDQFTAETRKSFVNIIRTRFSQLVQQFKEQHKPPQTDGSKEAAPVKDLLYNLPEIPVFEDLGNEWMQGLELDIYQADPNKYDFTYSSDVSDSAYFSMDSPRSSTKC</sequence>
<comment type="caution">
    <text evidence="2">The sequence shown here is derived from an EMBL/GenBank/DDBJ whole genome shotgun (WGS) entry which is preliminary data.</text>
</comment>
<gene>
    <name evidence="2" type="ORF">JX265_003678</name>
</gene>
<evidence type="ECO:0000313" key="2">
    <source>
        <dbReference type="EMBL" id="KAI1877670.1"/>
    </source>
</evidence>
<name>A0A9Q0ASG1_9PEZI</name>
<proteinExistence type="predicted"/>
<feature type="region of interest" description="Disordered" evidence="1">
    <location>
        <begin position="101"/>
        <end position="149"/>
    </location>
</feature>
<organism evidence="2 3">
    <name type="scientific">Neoarthrinium moseri</name>
    <dbReference type="NCBI Taxonomy" id="1658444"/>
    <lineage>
        <taxon>Eukaryota</taxon>
        <taxon>Fungi</taxon>
        <taxon>Dikarya</taxon>
        <taxon>Ascomycota</taxon>
        <taxon>Pezizomycotina</taxon>
        <taxon>Sordariomycetes</taxon>
        <taxon>Xylariomycetidae</taxon>
        <taxon>Amphisphaeriales</taxon>
        <taxon>Apiosporaceae</taxon>
        <taxon>Neoarthrinium</taxon>
    </lineage>
</organism>
<protein>
    <recommendedName>
        <fullName evidence="4">C2H2-type domain-containing protein</fullName>
    </recommendedName>
</protein>
<accession>A0A9Q0ASG1</accession>
<evidence type="ECO:0000256" key="1">
    <source>
        <dbReference type="SAM" id="MobiDB-lite"/>
    </source>
</evidence>
<feature type="region of interest" description="Disordered" evidence="1">
    <location>
        <begin position="187"/>
        <end position="248"/>
    </location>
</feature>
<dbReference type="Proteomes" id="UP000829685">
    <property type="component" value="Unassembled WGS sequence"/>
</dbReference>
<dbReference type="EMBL" id="JAFIMR010000006">
    <property type="protein sequence ID" value="KAI1877670.1"/>
    <property type="molecule type" value="Genomic_DNA"/>
</dbReference>
<evidence type="ECO:0008006" key="4">
    <source>
        <dbReference type="Google" id="ProtNLM"/>
    </source>
</evidence>
<feature type="compositionally biased region" description="Polar residues" evidence="1">
    <location>
        <begin position="124"/>
        <end position="149"/>
    </location>
</feature>
<feature type="compositionally biased region" description="Low complexity" evidence="1">
    <location>
        <begin position="191"/>
        <end position="210"/>
    </location>
</feature>
<reference evidence="2" key="1">
    <citation type="submission" date="2021-03" db="EMBL/GenBank/DDBJ databases">
        <title>Revisited historic fungal species revealed as producer of novel bioactive compounds through whole genome sequencing and comparative genomics.</title>
        <authorList>
            <person name="Vignolle G.A."/>
            <person name="Hochenegger N."/>
            <person name="Mach R.L."/>
            <person name="Mach-Aigner A.R."/>
            <person name="Javad Rahimi M."/>
            <person name="Salim K.A."/>
            <person name="Chan C.M."/>
            <person name="Lim L.B.L."/>
            <person name="Cai F."/>
            <person name="Druzhinina I.S."/>
            <person name="U'Ren J.M."/>
            <person name="Derntl C."/>
        </authorList>
    </citation>
    <scope>NUCLEOTIDE SEQUENCE</scope>
    <source>
        <strain evidence="2">TUCIM 5799</strain>
    </source>
</reference>
<feature type="compositionally biased region" description="Basic and acidic residues" evidence="1">
    <location>
        <begin position="220"/>
        <end position="239"/>
    </location>
</feature>
<dbReference type="PANTHER" id="PTHR38166:SF1">
    <property type="entry name" value="C2H2-TYPE DOMAIN-CONTAINING PROTEIN"/>
    <property type="match status" value="1"/>
</dbReference>
<keyword evidence="3" id="KW-1185">Reference proteome</keyword>
<evidence type="ECO:0000313" key="3">
    <source>
        <dbReference type="Proteomes" id="UP000829685"/>
    </source>
</evidence>
<dbReference type="AlphaFoldDB" id="A0A9Q0ASG1"/>
<dbReference type="PANTHER" id="PTHR38166">
    <property type="entry name" value="C2H2-TYPE DOMAIN-CONTAINING PROTEIN-RELATED"/>
    <property type="match status" value="1"/>
</dbReference>